<organism evidence="1 2">
    <name type="scientific">Variovorax paradoxus</name>
    <dbReference type="NCBI Taxonomy" id="34073"/>
    <lineage>
        <taxon>Bacteria</taxon>
        <taxon>Pseudomonadati</taxon>
        <taxon>Pseudomonadota</taxon>
        <taxon>Betaproteobacteria</taxon>
        <taxon>Burkholderiales</taxon>
        <taxon>Comamonadaceae</taxon>
        <taxon>Variovorax</taxon>
    </lineage>
</organism>
<sequence>MNTKELFLQRKFWAERSALLMGEFLPSLDPFIDHDGLDPEAADTLGMLLDAASRSTESAFLLMSFGKLWDAELVVRSVFEASIKFVYLIHTKNDLRRRHEEFAEHQFQMATMKDDQKARDALASIPDAQGPEWEHLHALVLPDIQRDKLRETYDKAARRSMETRWGYTGLLNVLIKSGDPAYSTLGGLFYGYTTSSHLHHADYVGISIVLGQSRLEPRMRDATHLSHLARLIRDCFTCYELRLGAVCRFTGIDTEAPLQVRQRINDLWTEMTSSNMAWLEVAYGQAA</sequence>
<name>A0A0H2LUR7_VARPD</name>
<reference evidence="1 2" key="1">
    <citation type="submission" date="2015-03" db="EMBL/GenBank/DDBJ databases">
        <title>Genome sequence of Variovorax paradoxus TBEA6.</title>
        <authorList>
            <person name="Poehlein A."/>
            <person name="Schuldes J."/>
            <person name="Wuebbeler J.H."/>
            <person name="Hiessl S."/>
            <person name="Steinbuechel A."/>
            <person name="Daniel R."/>
        </authorList>
    </citation>
    <scope>NUCLEOTIDE SEQUENCE [LARGE SCALE GENOMIC DNA]</scope>
    <source>
        <strain evidence="1 2">TBEA6</strain>
    </source>
</reference>
<dbReference type="RefSeq" id="WP_155419699.1">
    <property type="nucleotide sequence ID" value="NZ_JZWI01000028.1"/>
</dbReference>
<evidence type="ECO:0000313" key="1">
    <source>
        <dbReference type="EMBL" id="KLN53934.1"/>
    </source>
</evidence>
<comment type="caution">
    <text evidence="1">The sequence shown here is derived from an EMBL/GenBank/DDBJ whole genome shotgun (WGS) entry which is preliminary data.</text>
</comment>
<gene>
    <name evidence="1" type="ORF">VPARA_48720</name>
</gene>
<dbReference type="PATRIC" id="fig|34073.19.peg.4985"/>
<dbReference type="EMBL" id="JZWI01000028">
    <property type="protein sequence ID" value="KLN53934.1"/>
    <property type="molecule type" value="Genomic_DNA"/>
</dbReference>
<proteinExistence type="predicted"/>
<dbReference type="Proteomes" id="UP000035170">
    <property type="component" value="Unassembled WGS sequence"/>
</dbReference>
<protein>
    <submittedName>
        <fullName evidence="1">Uncharacterized protein</fullName>
    </submittedName>
</protein>
<keyword evidence="2" id="KW-1185">Reference proteome</keyword>
<evidence type="ECO:0000313" key="2">
    <source>
        <dbReference type="Proteomes" id="UP000035170"/>
    </source>
</evidence>
<accession>A0A0H2LUR7</accession>
<dbReference type="AlphaFoldDB" id="A0A0H2LUR7"/>